<protein>
    <recommendedName>
        <fullName evidence="4">Lipoprotein</fullName>
    </recommendedName>
</protein>
<proteinExistence type="predicted"/>
<evidence type="ECO:0000313" key="3">
    <source>
        <dbReference type="Proteomes" id="UP001221411"/>
    </source>
</evidence>
<gene>
    <name evidence="2" type="ORF">POL67_15720</name>
</gene>
<evidence type="ECO:0000313" key="2">
    <source>
        <dbReference type="EMBL" id="MDC0742799.1"/>
    </source>
</evidence>
<keyword evidence="1" id="KW-0732">Signal</keyword>
<comment type="caution">
    <text evidence="2">The sequence shown here is derived from an EMBL/GenBank/DDBJ whole genome shotgun (WGS) entry which is preliminary data.</text>
</comment>
<feature type="signal peptide" evidence="1">
    <location>
        <begin position="1"/>
        <end position="25"/>
    </location>
</feature>
<evidence type="ECO:0000256" key="1">
    <source>
        <dbReference type="SAM" id="SignalP"/>
    </source>
</evidence>
<dbReference type="Proteomes" id="UP001221411">
    <property type="component" value="Unassembled WGS sequence"/>
</dbReference>
<organism evidence="2 3">
    <name type="scientific">Polyangium mundeleinium</name>
    <dbReference type="NCBI Taxonomy" id="2995306"/>
    <lineage>
        <taxon>Bacteria</taxon>
        <taxon>Pseudomonadati</taxon>
        <taxon>Myxococcota</taxon>
        <taxon>Polyangia</taxon>
        <taxon>Polyangiales</taxon>
        <taxon>Polyangiaceae</taxon>
        <taxon>Polyangium</taxon>
    </lineage>
</organism>
<dbReference type="RefSeq" id="WP_271918174.1">
    <property type="nucleotide sequence ID" value="NZ_JAQNDO010000001.1"/>
</dbReference>
<dbReference type="PROSITE" id="PS51257">
    <property type="entry name" value="PROKAR_LIPOPROTEIN"/>
    <property type="match status" value="1"/>
</dbReference>
<dbReference type="EMBL" id="JAQNDO010000001">
    <property type="protein sequence ID" value="MDC0742799.1"/>
    <property type="molecule type" value="Genomic_DNA"/>
</dbReference>
<name>A0ABT5EN82_9BACT</name>
<reference evidence="2 3" key="1">
    <citation type="submission" date="2022-11" db="EMBL/GenBank/DDBJ databases">
        <title>Minimal conservation of predation-associated metabolite biosynthetic gene clusters underscores biosynthetic potential of Myxococcota including descriptions for ten novel species: Archangium lansinium sp. nov., Myxococcus landrumus sp. nov., Nannocystis bai.</title>
        <authorList>
            <person name="Ahearne A."/>
            <person name="Stevens C."/>
            <person name="Dowd S."/>
        </authorList>
    </citation>
    <scope>NUCLEOTIDE SEQUENCE [LARGE SCALE GENOMIC DNA]</scope>
    <source>
        <strain evidence="2 3">RJM3</strain>
    </source>
</reference>
<feature type="chain" id="PRO_5046193098" description="Lipoprotein" evidence="1">
    <location>
        <begin position="26"/>
        <end position="201"/>
    </location>
</feature>
<keyword evidence="3" id="KW-1185">Reference proteome</keyword>
<evidence type="ECO:0008006" key="4">
    <source>
        <dbReference type="Google" id="ProtNLM"/>
    </source>
</evidence>
<sequence>MAFGPRRATLLASTGVALALATACAASPSRRDQALRSFRQTVAEDLGGAVTSPVLDCGEVASSYDELVQHDSEPRRCLARAFRACRPARVDGSYHGVDSGPFFWSAVVTPGADKAGCEVRYYEDARLDSYGDRSIARYRCGEPAPETGARKGRSSCALVWKERHVLCRAYAGETAAPGAPQGSPPSTACVALPADVRWSSP</sequence>
<accession>A0ABT5EN82</accession>